<dbReference type="RefSeq" id="XP_018292646.1">
    <property type="nucleotide sequence ID" value="XM_018438441.1"/>
</dbReference>
<dbReference type="Proteomes" id="UP000077315">
    <property type="component" value="Unassembled WGS sequence"/>
</dbReference>
<dbReference type="VEuPathDB" id="FungiDB:PHYBLDRAFT_181268"/>
<protein>
    <recommendedName>
        <fullName evidence="4">Aldehyde dehydrogenase</fullName>
    </recommendedName>
</protein>
<evidence type="ECO:0000256" key="1">
    <source>
        <dbReference type="ARBA" id="ARBA00009986"/>
    </source>
</evidence>
<evidence type="ECO:0000256" key="2">
    <source>
        <dbReference type="ARBA" id="ARBA00023002"/>
    </source>
</evidence>
<sequence length="508" mass="56851">MTASDILEYSSADAIEDSVSHVRQVFNTGKTRNIAFRKAQLKRLYSLVKENESRFCEALFKDLNKPYTEAFISDIGPTLDECTYFLNNIDRLVKDEEVKPRMLTNFTGKNIIRRDPLGMVLVIGCWNYPVQLALVPLAGAIAAGNTVVVKPSEISMHTSALITELFTKYMDTSCYRIVNGGAEETTALLKNEFNHIMYTGNSTVGKIIMTAAAQFLTPVTLELGGKSPAIVTPDSDLSIVAKRICFGKFYNCGQTCVGVDYVFVPQTHADTLINHIRETITEWFGENPQQSKDYSRIMNTRHYDRLAGMLDKPHTGTLVIGGERDRETRYIAPTVITNVKFTDQVLMTDEIFGPILPIIYYNTIDEAISLINKKPSPLALYMFTNDPKLTKRVLENTQSGGVCVNDCLVHQSDYALPFGGVGSSGMGNYHGDHSFQTFTHARSIMIKKQAMESLMRVRYPPYNDRNNSILRFVVSGHPAINWIKTFKGSLKVLTVLIVILAVYLKRLG</sequence>
<comment type="similarity">
    <text evidence="1 4 7">Belongs to the aldehyde dehydrogenase family.</text>
</comment>
<dbReference type="InterPro" id="IPR016162">
    <property type="entry name" value="Ald_DH_N"/>
</dbReference>
<dbReference type="FunFam" id="3.40.309.10:FF:000003">
    <property type="entry name" value="Aldehyde dehydrogenase"/>
    <property type="match status" value="1"/>
</dbReference>
<dbReference type="Gene3D" id="3.40.605.10">
    <property type="entry name" value="Aldehyde Dehydrogenase, Chain A, domain 1"/>
    <property type="match status" value="1"/>
</dbReference>
<proteinExistence type="inferred from homology"/>
<evidence type="ECO:0000256" key="4">
    <source>
        <dbReference type="PIRNR" id="PIRNR036492"/>
    </source>
</evidence>
<dbReference type="SUPFAM" id="SSF53720">
    <property type="entry name" value="ALDH-like"/>
    <property type="match status" value="1"/>
</dbReference>
<dbReference type="GeneID" id="28999347"/>
<dbReference type="STRING" id="763407.A0A162PVZ2"/>
<dbReference type="InterPro" id="IPR015590">
    <property type="entry name" value="Aldehyde_DH_dom"/>
</dbReference>
<dbReference type="FunFam" id="3.40.605.10:FF:000004">
    <property type="entry name" value="Aldehyde dehydrogenase"/>
    <property type="match status" value="1"/>
</dbReference>
<organism evidence="9 10">
    <name type="scientific">Phycomyces blakesleeanus (strain ATCC 8743b / DSM 1359 / FGSC 10004 / NBRC 33097 / NRRL 1555)</name>
    <dbReference type="NCBI Taxonomy" id="763407"/>
    <lineage>
        <taxon>Eukaryota</taxon>
        <taxon>Fungi</taxon>
        <taxon>Fungi incertae sedis</taxon>
        <taxon>Mucoromycota</taxon>
        <taxon>Mucoromycotina</taxon>
        <taxon>Mucoromycetes</taxon>
        <taxon>Mucorales</taxon>
        <taxon>Phycomycetaceae</taxon>
        <taxon>Phycomyces</taxon>
    </lineage>
</organism>
<dbReference type="InterPro" id="IPR016163">
    <property type="entry name" value="Ald_DH_C"/>
</dbReference>
<dbReference type="PROSITE" id="PS00687">
    <property type="entry name" value="ALDEHYDE_DEHYDR_GLU"/>
    <property type="match status" value="1"/>
</dbReference>
<dbReference type="GO" id="GO:0004029">
    <property type="term" value="F:aldehyde dehydrogenase (NAD+) activity"/>
    <property type="evidence" value="ECO:0007669"/>
    <property type="project" value="TreeGrafter"/>
</dbReference>
<evidence type="ECO:0000259" key="8">
    <source>
        <dbReference type="Pfam" id="PF00171"/>
    </source>
</evidence>
<evidence type="ECO:0000256" key="7">
    <source>
        <dbReference type="RuleBase" id="RU003345"/>
    </source>
</evidence>
<dbReference type="Gene3D" id="3.40.309.10">
    <property type="entry name" value="Aldehyde Dehydrogenase, Chain A, domain 2"/>
    <property type="match status" value="1"/>
</dbReference>
<keyword evidence="3" id="KW-0520">NAD</keyword>
<dbReference type="GO" id="GO:0006081">
    <property type="term" value="P:aldehyde metabolic process"/>
    <property type="evidence" value="ECO:0007669"/>
    <property type="project" value="InterPro"/>
</dbReference>
<dbReference type="EMBL" id="KV440979">
    <property type="protein sequence ID" value="OAD74606.1"/>
    <property type="molecule type" value="Genomic_DNA"/>
</dbReference>
<name>A0A162PVZ2_PHYB8</name>
<dbReference type="GO" id="GO:0005737">
    <property type="term" value="C:cytoplasm"/>
    <property type="evidence" value="ECO:0007669"/>
    <property type="project" value="TreeGrafter"/>
</dbReference>
<evidence type="ECO:0000256" key="3">
    <source>
        <dbReference type="ARBA" id="ARBA00023027"/>
    </source>
</evidence>
<keyword evidence="10" id="KW-1185">Reference proteome</keyword>
<feature type="domain" description="Aldehyde dehydrogenase" evidence="8">
    <location>
        <begin position="10"/>
        <end position="443"/>
    </location>
</feature>
<dbReference type="InterPro" id="IPR016161">
    <property type="entry name" value="Ald_DH/histidinol_DH"/>
</dbReference>
<dbReference type="OrthoDB" id="440325at2759"/>
<dbReference type="InterPro" id="IPR012394">
    <property type="entry name" value="Aldehyde_DH_NAD(P)"/>
</dbReference>
<dbReference type="PANTHER" id="PTHR43570:SF16">
    <property type="entry name" value="ALDEHYDE DEHYDROGENASE TYPE III, ISOFORM Q"/>
    <property type="match status" value="1"/>
</dbReference>
<evidence type="ECO:0000256" key="5">
    <source>
        <dbReference type="PIRSR" id="PIRSR036492-1"/>
    </source>
</evidence>
<dbReference type="PANTHER" id="PTHR43570">
    <property type="entry name" value="ALDEHYDE DEHYDROGENASE"/>
    <property type="match status" value="1"/>
</dbReference>
<dbReference type="PROSITE" id="PS00070">
    <property type="entry name" value="ALDEHYDE_DEHYDR_CYS"/>
    <property type="match status" value="1"/>
</dbReference>
<dbReference type="InterPro" id="IPR029510">
    <property type="entry name" value="Ald_DH_CS_GLU"/>
</dbReference>
<dbReference type="PIRSF" id="PIRSF036492">
    <property type="entry name" value="ALDH"/>
    <property type="match status" value="1"/>
</dbReference>
<reference evidence="10" key="1">
    <citation type="submission" date="2015-06" db="EMBL/GenBank/DDBJ databases">
        <title>Expansion of signal transduction pathways in fungi by whole-genome duplication.</title>
        <authorList>
            <consortium name="DOE Joint Genome Institute"/>
            <person name="Corrochano L.M."/>
            <person name="Kuo A."/>
            <person name="Marcet-Houben M."/>
            <person name="Polaino S."/>
            <person name="Salamov A."/>
            <person name="Villalobos J.M."/>
            <person name="Alvarez M.I."/>
            <person name="Avalos J."/>
            <person name="Benito E.P."/>
            <person name="Benoit I."/>
            <person name="Burger G."/>
            <person name="Camino L.P."/>
            <person name="Canovas D."/>
            <person name="Cerda-Olmedo E."/>
            <person name="Cheng J.-F."/>
            <person name="Dominguez A."/>
            <person name="Elias M."/>
            <person name="Eslava A.P."/>
            <person name="Glaser F."/>
            <person name="Grimwood J."/>
            <person name="Gutierrez G."/>
            <person name="Heitman J."/>
            <person name="Henrissat B."/>
            <person name="Iturriaga E.A."/>
            <person name="Lang B.F."/>
            <person name="Lavin J.L."/>
            <person name="Lee S."/>
            <person name="Li W."/>
            <person name="Lindquist E."/>
            <person name="Lopez-Garcia S."/>
            <person name="Luque E.M."/>
            <person name="Marcos A.T."/>
            <person name="Martin J."/>
            <person name="McCluskey K."/>
            <person name="Medina H.R."/>
            <person name="Miralles-Duran A."/>
            <person name="Miyazaki A."/>
            <person name="Munoz-Torres E."/>
            <person name="Oguiza J.A."/>
            <person name="Ohm R."/>
            <person name="Olmedo M."/>
            <person name="Orejas M."/>
            <person name="Ortiz-Castellanos L."/>
            <person name="Pisabarro A.G."/>
            <person name="Rodriguez-Romero J."/>
            <person name="Ruiz-Herrera J."/>
            <person name="Ruiz-Vazquez R."/>
            <person name="Sanz C."/>
            <person name="Schackwitz W."/>
            <person name="Schmutz J."/>
            <person name="Shahriari M."/>
            <person name="Shelest E."/>
            <person name="Silva-Franco F."/>
            <person name="Soanes D."/>
            <person name="Syed K."/>
            <person name="Tagua V.G."/>
            <person name="Talbot N.J."/>
            <person name="Thon M."/>
            <person name="De vries R.P."/>
            <person name="Wiebenga A."/>
            <person name="Yadav J.S."/>
            <person name="Braun E.L."/>
            <person name="Baker S."/>
            <person name="Garre V."/>
            <person name="Horwitz B."/>
            <person name="Torres-Martinez S."/>
            <person name="Idnurm A."/>
            <person name="Herrera-Estrella A."/>
            <person name="Gabaldon T."/>
            <person name="Grigoriev I.V."/>
        </authorList>
    </citation>
    <scope>NUCLEOTIDE SEQUENCE [LARGE SCALE GENOMIC DNA]</scope>
    <source>
        <strain evidence="10">NRRL 1555(-)</strain>
    </source>
</reference>
<keyword evidence="2 4" id="KW-0560">Oxidoreductase</keyword>
<dbReference type="InterPro" id="IPR016160">
    <property type="entry name" value="Ald_DH_CS_CYS"/>
</dbReference>
<evidence type="ECO:0000313" key="10">
    <source>
        <dbReference type="Proteomes" id="UP000077315"/>
    </source>
</evidence>
<evidence type="ECO:0000313" key="9">
    <source>
        <dbReference type="EMBL" id="OAD74606.1"/>
    </source>
</evidence>
<evidence type="ECO:0000256" key="6">
    <source>
        <dbReference type="PROSITE-ProRule" id="PRU10007"/>
    </source>
</evidence>
<dbReference type="InParanoid" id="A0A162PVZ2"/>
<feature type="active site" evidence="5">
    <location>
        <position position="256"/>
    </location>
</feature>
<gene>
    <name evidence="9" type="ORF">PHYBLDRAFT_181268</name>
</gene>
<accession>A0A162PVZ2</accession>
<dbReference type="Pfam" id="PF00171">
    <property type="entry name" value="Aldedh"/>
    <property type="match status" value="1"/>
</dbReference>
<dbReference type="CDD" id="cd07087">
    <property type="entry name" value="ALDH_F3-13-14_CALDH-like"/>
    <property type="match status" value="1"/>
</dbReference>
<dbReference type="AlphaFoldDB" id="A0A162PVZ2"/>
<feature type="active site" evidence="5 6">
    <location>
        <position position="222"/>
    </location>
</feature>